<dbReference type="CDD" id="cd12148">
    <property type="entry name" value="fungal_TF_MHR"/>
    <property type="match status" value="1"/>
</dbReference>
<dbReference type="VEuPathDB" id="FungiDB:MMYC01_206527"/>
<dbReference type="STRING" id="100816.A0A175VYP5"/>
<keyword evidence="2" id="KW-0479">Metal-binding</keyword>
<dbReference type="PANTHER" id="PTHR31001">
    <property type="entry name" value="UNCHARACTERIZED TRANSCRIPTIONAL REGULATORY PROTEIN"/>
    <property type="match status" value="1"/>
</dbReference>
<comment type="subcellular location">
    <subcellularLocation>
        <location evidence="1">Nucleus</location>
    </subcellularLocation>
</comment>
<organism evidence="6 7">
    <name type="scientific">Madurella mycetomatis</name>
    <dbReference type="NCBI Taxonomy" id="100816"/>
    <lineage>
        <taxon>Eukaryota</taxon>
        <taxon>Fungi</taxon>
        <taxon>Dikarya</taxon>
        <taxon>Ascomycota</taxon>
        <taxon>Pezizomycotina</taxon>
        <taxon>Sordariomycetes</taxon>
        <taxon>Sordariomycetidae</taxon>
        <taxon>Sordariales</taxon>
        <taxon>Sordariales incertae sedis</taxon>
        <taxon>Madurella</taxon>
    </lineage>
</organism>
<proteinExistence type="predicted"/>
<dbReference type="GO" id="GO:0006351">
    <property type="term" value="P:DNA-templated transcription"/>
    <property type="evidence" value="ECO:0007669"/>
    <property type="project" value="InterPro"/>
</dbReference>
<evidence type="ECO:0000313" key="6">
    <source>
        <dbReference type="EMBL" id="KXX76627.1"/>
    </source>
</evidence>
<dbReference type="Pfam" id="PF00172">
    <property type="entry name" value="Zn_clus"/>
    <property type="match status" value="1"/>
</dbReference>
<sequence>MASASTPNSHASAPVSNVSAVSTKPVRILACVLCQHRKIKCDRNFPCANCIKANVKCTPSTPAPARKRRRPNQDLQERLARCEELLKEYATERPPEGAMPRPSQTSSQDDPSLKWQPTGKLVRQDGTIRFIDRPLLSTVYEELRAMREIVDTDGADDHSPETTSPDDNSDLLLGGDTPVTKVESLWPDPAHVFHLWQKYLDRVNPLTKIIHVPSLQPHLAEAASHPHNVPKNTEALLFSIFVMAVISLTPDECKELLGQSREEALERFSLGVRQSLRGMNFLKHHDLTTLQAIVIYLISLQGRYNRHAVWILNGVALRIAQKMGLHRDGENLGLAPFESEMRRRLWWQIIMTDSKYALFSGLSQTVRLGDFDTKRPRNVNDADIFPSATEPFQDREGPTEMIFCLLNYRVAKYMLGSPGFETMIMIPEGDSAEGSSGPTEEQLTAYRRGFEQLGKDLLEMLDKHCDPTAGPVHEMAIRMRQDLLNKITEIITPPKSSPEWGGEVRSAKDNTFKVAIGSFEQTESHYMSAKDKGFAWFTLLHFQLDIFMYLAVQLCHRTEGSLVERAWRQVNVVYSFHPELRTPTLAVYILKAWRKREKVIFDRTGQAPETPFYVEKLRACMPNDDYKTEPTPPNPYTPVSLTGLHANPSVSDGTLDQFLGYYDGSEIDWDMFGSPAVESGYGMPFGTFGMGPTGGW</sequence>
<evidence type="ECO:0000256" key="3">
    <source>
        <dbReference type="ARBA" id="ARBA00023242"/>
    </source>
</evidence>
<keyword evidence="7" id="KW-1185">Reference proteome</keyword>
<dbReference type="EMBL" id="LCTW02000201">
    <property type="protein sequence ID" value="KXX76627.1"/>
    <property type="molecule type" value="Genomic_DNA"/>
</dbReference>
<evidence type="ECO:0000256" key="4">
    <source>
        <dbReference type="SAM" id="MobiDB-lite"/>
    </source>
</evidence>
<dbReference type="InterPro" id="IPR001138">
    <property type="entry name" value="Zn2Cys6_DnaBD"/>
</dbReference>
<name>A0A175VYP5_9PEZI</name>
<evidence type="ECO:0000256" key="2">
    <source>
        <dbReference type="ARBA" id="ARBA00022723"/>
    </source>
</evidence>
<evidence type="ECO:0000259" key="5">
    <source>
        <dbReference type="PROSITE" id="PS50048"/>
    </source>
</evidence>
<dbReference type="PANTHER" id="PTHR31001:SF85">
    <property type="entry name" value="ZN(II)2CYS6 TRANSCRIPTION FACTOR (EUROFUNG)"/>
    <property type="match status" value="1"/>
</dbReference>
<evidence type="ECO:0000313" key="7">
    <source>
        <dbReference type="Proteomes" id="UP000078237"/>
    </source>
</evidence>
<dbReference type="GO" id="GO:0008270">
    <property type="term" value="F:zinc ion binding"/>
    <property type="evidence" value="ECO:0007669"/>
    <property type="project" value="InterPro"/>
</dbReference>
<dbReference type="InterPro" id="IPR050613">
    <property type="entry name" value="Sec_Metabolite_Reg"/>
</dbReference>
<dbReference type="SUPFAM" id="SSF57701">
    <property type="entry name" value="Zn2/Cys6 DNA-binding domain"/>
    <property type="match status" value="1"/>
</dbReference>
<protein>
    <submittedName>
        <fullName evidence="6">Activator of stress genes 1</fullName>
    </submittedName>
</protein>
<dbReference type="CDD" id="cd00067">
    <property type="entry name" value="GAL4"/>
    <property type="match status" value="1"/>
</dbReference>
<feature type="region of interest" description="Disordered" evidence="4">
    <location>
        <begin position="152"/>
        <end position="173"/>
    </location>
</feature>
<dbReference type="GO" id="GO:0003677">
    <property type="term" value="F:DNA binding"/>
    <property type="evidence" value="ECO:0007669"/>
    <property type="project" value="InterPro"/>
</dbReference>
<gene>
    <name evidence="6" type="ORF">MMYC01_206527</name>
</gene>
<dbReference type="InterPro" id="IPR036864">
    <property type="entry name" value="Zn2-C6_fun-type_DNA-bd_sf"/>
</dbReference>
<dbReference type="Pfam" id="PF04082">
    <property type="entry name" value="Fungal_trans"/>
    <property type="match status" value="1"/>
</dbReference>
<dbReference type="SMART" id="SM00906">
    <property type="entry name" value="Fungal_trans"/>
    <property type="match status" value="1"/>
</dbReference>
<dbReference type="SMART" id="SM00066">
    <property type="entry name" value="GAL4"/>
    <property type="match status" value="1"/>
</dbReference>
<evidence type="ECO:0000256" key="1">
    <source>
        <dbReference type="ARBA" id="ARBA00004123"/>
    </source>
</evidence>
<dbReference type="PROSITE" id="PS50048">
    <property type="entry name" value="ZN2_CY6_FUNGAL_2"/>
    <property type="match status" value="1"/>
</dbReference>
<accession>A0A175VYP5</accession>
<feature type="domain" description="Zn(2)-C6 fungal-type" evidence="5">
    <location>
        <begin position="30"/>
        <end position="58"/>
    </location>
</feature>
<dbReference type="OrthoDB" id="2269373at2759"/>
<dbReference type="Proteomes" id="UP000078237">
    <property type="component" value="Unassembled WGS sequence"/>
</dbReference>
<dbReference type="GO" id="GO:0000981">
    <property type="term" value="F:DNA-binding transcription factor activity, RNA polymerase II-specific"/>
    <property type="evidence" value="ECO:0007669"/>
    <property type="project" value="InterPro"/>
</dbReference>
<comment type="caution">
    <text evidence="6">The sequence shown here is derived from an EMBL/GenBank/DDBJ whole genome shotgun (WGS) entry which is preliminary data.</text>
</comment>
<dbReference type="GO" id="GO:0005634">
    <property type="term" value="C:nucleus"/>
    <property type="evidence" value="ECO:0007669"/>
    <property type="project" value="UniProtKB-SubCell"/>
</dbReference>
<dbReference type="AlphaFoldDB" id="A0A175VYP5"/>
<keyword evidence="3" id="KW-0539">Nucleus</keyword>
<dbReference type="Gene3D" id="4.10.240.10">
    <property type="entry name" value="Zn(2)-C6 fungal-type DNA-binding domain"/>
    <property type="match status" value="1"/>
</dbReference>
<feature type="region of interest" description="Disordered" evidence="4">
    <location>
        <begin position="90"/>
        <end position="118"/>
    </location>
</feature>
<reference evidence="6 7" key="1">
    <citation type="journal article" date="2016" name="Genome Announc.">
        <title>Genome Sequence of Madurella mycetomatis mm55, Isolated from a Human Mycetoma Case in Sudan.</title>
        <authorList>
            <person name="Smit S."/>
            <person name="Derks M.F."/>
            <person name="Bervoets S."/>
            <person name="Fahal A."/>
            <person name="van Leeuwen W."/>
            <person name="van Belkum A."/>
            <person name="van de Sande W.W."/>
        </authorList>
    </citation>
    <scope>NUCLEOTIDE SEQUENCE [LARGE SCALE GENOMIC DNA]</scope>
    <source>
        <strain evidence="7">mm55</strain>
    </source>
</reference>
<dbReference type="InterPro" id="IPR007219">
    <property type="entry name" value="XnlR_reg_dom"/>
</dbReference>